<sequence length="223" mass="23783">MFVIAAPALAQGTTADAGFNPQETLRNTLEWIDSLGSLGAIAYITLYIVATVAFLPGSIVTLGAGVVFGIVWGSIYVFIGASLGATAAFLIGRYLARDWVFKKIAGNEKFRAIDEAVGKEGFKIVLLTRLSPVFPFTLLNYAFGVTGVSLKDYILGFVGMIPGTIMYVYLGSLAGNLAKVGTEGQPSNPTVEWTIRIIGFIATVAVTVYVTRIARKALEEKVS</sequence>
<comment type="caution">
    <text evidence="8">The sequence shown here is derived from an EMBL/GenBank/DDBJ whole genome shotgun (WGS) entry which is preliminary data.</text>
</comment>
<feature type="transmembrane region" description="Helical" evidence="6">
    <location>
        <begin position="193"/>
        <end position="211"/>
    </location>
</feature>
<feature type="transmembrane region" description="Helical" evidence="6">
    <location>
        <begin position="153"/>
        <end position="173"/>
    </location>
</feature>
<evidence type="ECO:0000256" key="3">
    <source>
        <dbReference type="ARBA" id="ARBA00022692"/>
    </source>
</evidence>
<dbReference type="InterPro" id="IPR032816">
    <property type="entry name" value="VTT_dom"/>
</dbReference>
<reference evidence="8" key="1">
    <citation type="submission" date="2021-05" db="EMBL/GenBank/DDBJ databases">
        <authorList>
            <person name="Pietrasiak N."/>
            <person name="Ward R."/>
            <person name="Stajich J.E."/>
            <person name="Kurbessoian T."/>
        </authorList>
    </citation>
    <scope>NUCLEOTIDE SEQUENCE</scope>
    <source>
        <strain evidence="8">CPER-KK1</strain>
    </source>
</reference>
<protein>
    <recommendedName>
        <fullName evidence="6">TVP38/TMEM64 family membrane protein</fullName>
    </recommendedName>
</protein>
<evidence type="ECO:0000313" key="9">
    <source>
        <dbReference type="Proteomes" id="UP000753908"/>
    </source>
</evidence>
<organism evidence="8 9">
    <name type="scientific">Symplocastrum torsivum CPER-KK1</name>
    <dbReference type="NCBI Taxonomy" id="450513"/>
    <lineage>
        <taxon>Bacteria</taxon>
        <taxon>Bacillati</taxon>
        <taxon>Cyanobacteriota</taxon>
        <taxon>Cyanophyceae</taxon>
        <taxon>Oscillatoriophycideae</taxon>
        <taxon>Oscillatoriales</taxon>
        <taxon>Microcoleaceae</taxon>
        <taxon>Symplocastrum</taxon>
    </lineage>
</organism>
<dbReference type="GO" id="GO:0005886">
    <property type="term" value="C:plasma membrane"/>
    <property type="evidence" value="ECO:0007669"/>
    <property type="project" value="UniProtKB-SubCell"/>
</dbReference>
<gene>
    <name evidence="8" type="ORF">KME25_04635</name>
</gene>
<feature type="domain" description="VTT" evidence="7">
    <location>
        <begin position="55"/>
        <end position="172"/>
    </location>
</feature>
<reference evidence="8" key="2">
    <citation type="journal article" date="2022" name="Microbiol. Resour. Announc.">
        <title>Metagenome Sequencing to Explore Phylogenomics of Terrestrial Cyanobacteria.</title>
        <authorList>
            <person name="Ward R.D."/>
            <person name="Stajich J.E."/>
            <person name="Johansen J.R."/>
            <person name="Huntemann M."/>
            <person name="Clum A."/>
            <person name="Foster B."/>
            <person name="Foster B."/>
            <person name="Roux S."/>
            <person name="Palaniappan K."/>
            <person name="Varghese N."/>
            <person name="Mukherjee S."/>
            <person name="Reddy T.B.K."/>
            <person name="Daum C."/>
            <person name="Copeland A."/>
            <person name="Chen I.A."/>
            <person name="Ivanova N.N."/>
            <person name="Kyrpides N.C."/>
            <person name="Shapiro N."/>
            <person name="Eloe-Fadrosh E.A."/>
            <person name="Pietrasiak N."/>
        </authorList>
    </citation>
    <scope>NUCLEOTIDE SEQUENCE</scope>
    <source>
        <strain evidence="8">CPER-KK1</strain>
    </source>
</reference>
<evidence type="ECO:0000256" key="4">
    <source>
        <dbReference type="ARBA" id="ARBA00022989"/>
    </source>
</evidence>
<proteinExistence type="inferred from homology"/>
<dbReference type="PANTHER" id="PTHR12677">
    <property type="entry name" value="GOLGI APPARATUS MEMBRANE PROTEIN TVP38-RELATED"/>
    <property type="match status" value="1"/>
</dbReference>
<keyword evidence="3 6" id="KW-0812">Transmembrane</keyword>
<feature type="transmembrane region" description="Helical" evidence="6">
    <location>
        <begin position="124"/>
        <end position="141"/>
    </location>
</feature>
<dbReference type="PANTHER" id="PTHR12677:SF59">
    <property type="entry name" value="GOLGI APPARATUS MEMBRANE PROTEIN TVP38-RELATED"/>
    <property type="match status" value="1"/>
</dbReference>
<evidence type="ECO:0000256" key="2">
    <source>
        <dbReference type="ARBA" id="ARBA00022475"/>
    </source>
</evidence>
<evidence type="ECO:0000313" key="8">
    <source>
        <dbReference type="EMBL" id="MBW4543723.1"/>
    </source>
</evidence>
<dbReference type="InterPro" id="IPR015414">
    <property type="entry name" value="TMEM64"/>
</dbReference>
<dbReference type="AlphaFoldDB" id="A0A951PHL7"/>
<comment type="similarity">
    <text evidence="6">Belongs to the TVP38/TMEM64 family.</text>
</comment>
<evidence type="ECO:0000256" key="6">
    <source>
        <dbReference type="RuleBase" id="RU366058"/>
    </source>
</evidence>
<dbReference type="Proteomes" id="UP000753908">
    <property type="component" value="Unassembled WGS sequence"/>
</dbReference>
<keyword evidence="2 6" id="KW-1003">Cell membrane</keyword>
<evidence type="ECO:0000256" key="5">
    <source>
        <dbReference type="ARBA" id="ARBA00023136"/>
    </source>
</evidence>
<accession>A0A951PHL7</accession>
<feature type="transmembrane region" description="Helical" evidence="6">
    <location>
        <begin position="41"/>
        <end position="68"/>
    </location>
</feature>
<evidence type="ECO:0000259" key="7">
    <source>
        <dbReference type="Pfam" id="PF09335"/>
    </source>
</evidence>
<comment type="subcellular location">
    <subcellularLocation>
        <location evidence="1 6">Cell membrane</location>
        <topology evidence="1 6">Multi-pass membrane protein</topology>
    </subcellularLocation>
</comment>
<evidence type="ECO:0000256" key="1">
    <source>
        <dbReference type="ARBA" id="ARBA00004651"/>
    </source>
</evidence>
<keyword evidence="5 6" id="KW-0472">Membrane</keyword>
<dbReference type="Pfam" id="PF09335">
    <property type="entry name" value="VTT_dom"/>
    <property type="match status" value="1"/>
</dbReference>
<feature type="transmembrane region" description="Helical" evidence="6">
    <location>
        <begin position="75"/>
        <end position="96"/>
    </location>
</feature>
<name>A0A951PHL7_9CYAN</name>
<keyword evidence="4 6" id="KW-1133">Transmembrane helix</keyword>
<dbReference type="EMBL" id="JAHHIF010000005">
    <property type="protein sequence ID" value="MBW4543723.1"/>
    <property type="molecule type" value="Genomic_DNA"/>
</dbReference>